<comment type="subcellular location">
    <subcellularLocation>
        <location evidence="1">Membrane</location>
    </subcellularLocation>
</comment>
<comment type="similarity">
    <text evidence="2">Belongs to the acyltransferase 3 family.</text>
</comment>
<feature type="transmembrane region" description="Helical" evidence="3">
    <location>
        <begin position="287"/>
        <end position="307"/>
    </location>
</feature>
<keyword evidence="3" id="KW-1133">Transmembrane helix</keyword>
<evidence type="ECO:0000256" key="1">
    <source>
        <dbReference type="ARBA" id="ARBA00004370"/>
    </source>
</evidence>
<dbReference type="EMBL" id="FMZB01000001">
    <property type="protein sequence ID" value="SDC02208.1"/>
    <property type="molecule type" value="Genomic_DNA"/>
</dbReference>
<dbReference type="AlphaFoldDB" id="A0A1G6I700"/>
<accession>A0A1G6I700</accession>
<sequence>MKRDAYFDNARLLMITFVVFGHLIQPYQDMLFLQVSYTWIYTFHMPVFIFLAGFFAKGACKRAAIEKLAKKLLLPFVFFQVIYTIYYYTIGKEDWLASILVPQWALWFLLSLFCWHMLLIPFKKIKPALGIPLAVFVGLLAGYCNEIGAVLSLSRTFVFFPFFLIGYWVTKEQLSVLRRLPIRIVGGVLILTVIFLLCMYPDIPADWLFGSKSYTMLGAGESGGMIRLLVYLFSGLMMLSILALVPSKEMPFTKYGQRTLYVYLLHGFFIQWIRVDDLFEVSNSLDIAGLMIVTFGIVLILSQRWMLRLWKPLIELKSP</sequence>
<evidence type="ECO:0000313" key="5">
    <source>
        <dbReference type="EMBL" id="SDC02208.1"/>
    </source>
</evidence>
<feature type="transmembrane region" description="Helical" evidence="3">
    <location>
        <begin position="258"/>
        <end position="275"/>
    </location>
</feature>
<protein>
    <submittedName>
        <fullName evidence="5">Fucose 4-O-acetylase</fullName>
    </submittedName>
</protein>
<keyword evidence="3" id="KW-0812">Transmembrane</keyword>
<keyword evidence="6" id="KW-1185">Reference proteome</keyword>
<dbReference type="RefSeq" id="WP_093725831.1">
    <property type="nucleotide sequence ID" value="NZ_FMZB01000001.1"/>
</dbReference>
<dbReference type="PANTHER" id="PTHR37312:SF1">
    <property type="entry name" value="MEMBRANE-BOUND ACYLTRANSFERASE YKRP-RELATED"/>
    <property type="match status" value="1"/>
</dbReference>
<feature type="transmembrane region" description="Helical" evidence="3">
    <location>
        <begin position="95"/>
        <end position="115"/>
    </location>
</feature>
<feature type="transmembrane region" description="Helical" evidence="3">
    <location>
        <begin position="72"/>
        <end position="89"/>
    </location>
</feature>
<feature type="domain" description="Acyltransferase 3" evidence="4">
    <location>
        <begin position="5"/>
        <end position="302"/>
    </location>
</feature>
<feature type="transmembrane region" description="Helical" evidence="3">
    <location>
        <begin position="40"/>
        <end position="60"/>
    </location>
</feature>
<feature type="transmembrane region" description="Helical" evidence="3">
    <location>
        <begin position="149"/>
        <end position="170"/>
    </location>
</feature>
<reference evidence="6" key="1">
    <citation type="submission" date="2016-10" db="EMBL/GenBank/DDBJ databases">
        <authorList>
            <person name="Varghese N."/>
            <person name="Submissions S."/>
        </authorList>
    </citation>
    <scope>NUCLEOTIDE SEQUENCE [LARGE SCALE GENOMIC DNA]</scope>
    <source>
        <strain evidence="6">DSM 21620</strain>
    </source>
</reference>
<dbReference type="InterPro" id="IPR002656">
    <property type="entry name" value="Acyl_transf_3_dom"/>
</dbReference>
<proteinExistence type="inferred from homology"/>
<feature type="transmembrane region" description="Helical" evidence="3">
    <location>
        <begin position="223"/>
        <end position="246"/>
    </location>
</feature>
<dbReference type="OrthoDB" id="6623990at2"/>
<gene>
    <name evidence="5" type="ORF">SAMN05421663_101174</name>
</gene>
<feature type="transmembrane region" description="Helical" evidence="3">
    <location>
        <begin position="12"/>
        <end position="28"/>
    </location>
</feature>
<evidence type="ECO:0000256" key="2">
    <source>
        <dbReference type="ARBA" id="ARBA00007400"/>
    </source>
</evidence>
<organism evidence="5 6">
    <name type="scientific">Terribacillus halophilus</name>
    <dbReference type="NCBI Taxonomy" id="361279"/>
    <lineage>
        <taxon>Bacteria</taxon>
        <taxon>Bacillati</taxon>
        <taxon>Bacillota</taxon>
        <taxon>Bacilli</taxon>
        <taxon>Bacillales</taxon>
        <taxon>Bacillaceae</taxon>
        <taxon>Terribacillus</taxon>
    </lineage>
</organism>
<evidence type="ECO:0000313" key="6">
    <source>
        <dbReference type="Proteomes" id="UP000198666"/>
    </source>
</evidence>
<feature type="transmembrane region" description="Helical" evidence="3">
    <location>
        <begin position="182"/>
        <end position="203"/>
    </location>
</feature>
<dbReference type="PANTHER" id="PTHR37312">
    <property type="entry name" value="MEMBRANE-BOUND ACYLTRANSFERASE YKRP-RELATED"/>
    <property type="match status" value="1"/>
</dbReference>
<feature type="transmembrane region" description="Helical" evidence="3">
    <location>
        <begin position="127"/>
        <end position="143"/>
    </location>
</feature>
<dbReference type="InterPro" id="IPR052734">
    <property type="entry name" value="Nod_factor_acetyltransferase"/>
</dbReference>
<dbReference type="Pfam" id="PF01757">
    <property type="entry name" value="Acyl_transf_3"/>
    <property type="match status" value="1"/>
</dbReference>
<evidence type="ECO:0000259" key="4">
    <source>
        <dbReference type="Pfam" id="PF01757"/>
    </source>
</evidence>
<name>A0A1G6I700_9BACI</name>
<evidence type="ECO:0000256" key="3">
    <source>
        <dbReference type="SAM" id="Phobius"/>
    </source>
</evidence>
<dbReference type="GO" id="GO:0016747">
    <property type="term" value="F:acyltransferase activity, transferring groups other than amino-acyl groups"/>
    <property type="evidence" value="ECO:0007669"/>
    <property type="project" value="InterPro"/>
</dbReference>
<dbReference type="Proteomes" id="UP000198666">
    <property type="component" value="Unassembled WGS sequence"/>
</dbReference>
<keyword evidence="3" id="KW-0472">Membrane</keyword>
<dbReference type="STRING" id="361279.SAMN05421663_101174"/>